<dbReference type="GO" id="GO:0006412">
    <property type="term" value="P:translation"/>
    <property type="evidence" value="ECO:0007669"/>
    <property type="project" value="UniProtKB-UniRule"/>
</dbReference>
<dbReference type="PANTHER" id="PTHR48129">
    <property type="entry name" value="60S RIBOSOMAL PROTEIN L37A"/>
    <property type="match status" value="1"/>
</dbReference>
<evidence type="ECO:0000313" key="6">
    <source>
        <dbReference type="Proteomes" id="UP000247586"/>
    </source>
</evidence>
<comment type="similarity">
    <text evidence="4">Belongs to the eukaryotic ribosomal protein eL43 family. Putative zinc-binding subfamily.</text>
</comment>
<dbReference type="PANTHER" id="PTHR48129:SF1">
    <property type="entry name" value="LARGE RIBOSOMAL SUBUNIT PROTEIN EL43"/>
    <property type="match status" value="1"/>
</dbReference>
<dbReference type="GO" id="GO:0005840">
    <property type="term" value="C:ribosome"/>
    <property type="evidence" value="ECO:0007669"/>
    <property type="project" value="UniProtKB-KW"/>
</dbReference>
<dbReference type="SUPFAM" id="SSF57829">
    <property type="entry name" value="Zn-binding ribosomal proteins"/>
    <property type="match status" value="1"/>
</dbReference>
<dbReference type="STRING" id="1293036.GCA_001315825_01886"/>
<dbReference type="NCBIfam" id="NF003058">
    <property type="entry name" value="PRK03976.1"/>
    <property type="match status" value="1"/>
</dbReference>
<keyword evidence="3 4" id="KW-0687">Ribonucleoprotein</keyword>
<dbReference type="InterPro" id="IPR050522">
    <property type="entry name" value="Ribosomal_protein_eL43"/>
</dbReference>
<evidence type="ECO:0000256" key="2">
    <source>
        <dbReference type="ARBA" id="ARBA00022980"/>
    </source>
</evidence>
<evidence type="ECO:0000313" key="5">
    <source>
        <dbReference type="EMBL" id="AWR99421.1"/>
    </source>
</evidence>
<gene>
    <name evidence="4" type="primary">rpl37ae</name>
    <name evidence="5" type="ORF">DFR87_06575</name>
</gene>
<reference evidence="6" key="2">
    <citation type="submission" date="2020-03" db="EMBL/GenBank/DDBJ databases">
        <title>Complete Genome Sequences of Extremely Thermoacidophilic, Metal-Mobilizing Type-Strain Members of the Archaeal Family Sulfolobaceae: Acidianus brierleyi DSM-1651T, Acidianus sulfidivorans DSM-18786T, Metallosphaera hakonensis DSM-7519T, and Metallosphaera prunae DSM-10039T.</title>
        <authorList>
            <person name="Counts J.A."/>
            <person name="Kelly R.M."/>
        </authorList>
    </citation>
    <scope>NUCLEOTIDE SEQUENCE [LARGE SCALE GENOMIC DNA]</scope>
    <source>
        <strain evidence="6">HO1-1</strain>
    </source>
</reference>
<dbReference type="GO" id="GO:1990904">
    <property type="term" value="C:ribonucleoprotein complex"/>
    <property type="evidence" value="ECO:0007669"/>
    <property type="project" value="UniProtKB-KW"/>
</dbReference>
<organism evidence="5 6">
    <name type="scientific">Metallosphaera hakonensis JCM 8857 = DSM 7519</name>
    <dbReference type="NCBI Taxonomy" id="1293036"/>
    <lineage>
        <taxon>Archaea</taxon>
        <taxon>Thermoproteota</taxon>
        <taxon>Thermoprotei</taxon>
        <taxon>Sulfolobales</taxon>
        <taxon>Sulfolobaceae</taxon>
        <taxon>Metallosphaera</taxon>
    </lineage>
</organism>
<feature type="binding site" evidence="4">
    <location>
        <position position="57"/>
    </location>
    <ligand>
        <name>Zn(2+)</name>
        <dbReference type="ChEBI" id="CHEBI:29105"/>
    </ligand>
</feature>
<keyword evidence="2 4" id="KW-0689">Ribosomal protein</keyword>
<sequence length="72" mass="8119">MPAKRTSKIAGRFGPRYGSSLRKKWSEIMEKRYSDHTCPVCKTTGKVYRVASGIWSCRKCGSKWAGQAYTPS</sequence>
<feature type="binding site" evidence="4">
    <location>
        <position position="41"/>
    </location>
    <ligand>
        <name>Zn(2+)</name>
        <dbReference type="ChEBI" id="CHEBI:29105"/>
    </ligand>
</feature>
<evidence type="ECO:0000256" key="1">
    <source>
        <dbReference type="ARBA" id="ARBA00022884"/>
    </source>
</evidence>
<feature type="binding site" evidence="4">
    <location>
        <position position="38"/>
    </location>
    <ligand>
        <name>Zn(2+)</name>
        <dbReference type="ChEBI" id="CHEBI:29105"/>
    </ligand>
</feature>
<dbReference type="Pfam" id="PF01780">
    <property type="entry name" value="Ribosomal_L37ae"/>
    <property type="match status" value="1"/>
</dbReference>
<protein>
    <recommendedName>
        <fullName evidence="4">Large ribosomal subunit protein eL43</fullName>
    </recommendedName>
</protein>
<proteinExistence type="inferred from homology"/>
<dbReference type="RefSeq" id="WP_110369177.1">
    <property type="nucleotide sequence ID" value="NZ_CP029287.2"/>
</dbReference>
<evidence type="ECO:0000256" key="3">
    <source>
        <dbReference type="ARBA" id="ARBA00023274"/>
    </source>
</evidence>
<comment type="function">
    <text evidence="4">Binds to the 23S rRNA.</text>
</comment>
<dbReference type="GO" id="GO:0070180">
    <property type="term" value="F:large ribosomal subunit rRNA binding"/>
    <property type="evidence" value="ECO:0007669"/>
    <property type="project" value="UniProtKB-UniRule"/>
</dbReference>
<dbReference type="Proteomes" id="UP000247586">
    <property type="component" value="Chromosome"/>
</dbReference>
<keyword evidence="6" id="KW-1185">Reference proteome</keyword>
<dbReference type="EMBL" id="CP029287">
    <property type="protein sequence ID" value="AWR99421.1"/>
    <property type="molecule type" value="Genomic_DNA"/>
</dbReference>
<keyword evidence="1 4" id="KW-0694">RNA-binding</keyword>
<dbReference type="GO" id="GO:0008270">
    <property type="term" value="F:zinc ion binding"/>
    <property type="evidence" value="ECO:0007669"/>
    <property type="project" value="UniProtKB-UniRule"/>
</dbReference>
<dbReference type="HAMAP" id="MF_00327">
    <property type="entry name" value="Ribosomal_eL43"/>
    <property type="match status" value="1"/>
</dbReference>
<comment type="subunit">
    <text evidence="4">Part of the 50S ribosomal subunit.</text>
</comment>
<comment type="caution">
    <text evidence="4">Lacks conserved residue(s) required for the propagation of feature annotation.</text>
</comment>
<dbReference type="OrthoDB" id="372011at2157"/>
<feature type="binding site" evidence="4">
    <location>
        <position position="60"/>
    </location>
    <ligand>
        <name>Zn(2+)</name>
        <dbReference type="ChEBI" id="CHEBI:29105"/>
    </ligand>
</feature>
<keyword evidence="4" id="KW-0699">rRNA-binding</keyword>
<reference evidence="5 6" key="1">
    <citation type="submission" date="2018-05" db="EMBL/GenBank/DDBJ databases">
        <title>Complete Genome Sequences of Extremely Thermoacidophilic, Metal-Mobilizing Type-Strain Members of the Archaeal Family Sulfolobaceae: Acidianus brierleyi DSM-1651T, Acidianus sulfidivorans DSM-18786T, Metallosphaera hakonensis DSM-7519T, and Metallosphaera prunae DSM-10039T.</title>
        <authorList>
            <person name="Counts J.A."/>
            <person name="Kelly R.M."/>
        </authorList>
    </citation>
    <scope>NUCLEOTIDE SEQUENCE [LARGE SCALE GENOMIC DNA]</scope>
    <source>
        <strain evidence="5 6">HO1-1</strain>
    </source>
</reference>
<evidence type="ECO:0000256" key="4">
    <source>
        <dbReference type="HAMAP-Rule" id="MF_00327"/>
    </source>
</evidence>
<dbReference type="GeneID" id="36834991"/>
<dbReference type="AlphaFoldDB" id="A0A2U9ITN5"/>
<dbReference type="InterPro" id="IPR011332">
    <property type="entry name" value="Ribosomal_zn-bd"/>
</dbReference>
<name>A0A2U9ITN5_9CREN</name>
<dbReference type="Gene3D" id="2.20.25.30">
    <property type="match status" value="1"/>
</dbReference>
<accession>A0A2U9ITN5</accession>
<dbReference type="KEGG" id="mhk:DFR87_06575"/>
<dbReference type="GO" id="GO:0003735">
    <property type="term" value="F:structural constituent of ribosome"/>
    <property type="evidence" value="ECO:0007669"/>
    <property type="project" value="InterPro"/>
</dbReference>
<dbReference type="InterPro" id="IPR011331">
    <property type="entry name" value="Ribosomal_eL37/eL43"/>
</dbReference>
<dbReference type="InterPro" id="IPR002674">
    <property type="entry name" value="Ribosomal_eL43"/>
</dbReference>
<reference evidence="6" key="3">
    <citation type="submission" date="2020-03" db="EMBL/GenBank/DDBJ databases">
        <title>Sequencing and Assembly of Multiple Reported Metal-Biooxidizing Members of the Extremely Thermoacidophilic Archaeal Family Sulfolobaceae.</title>
        <authorList>
            <person name="Counts J.A."/>
            <person name="Kelly R.M."/>
        </authorList>
    </citation>
    <scope>NUCLEOTIDE SEQUENCE [LARGE SCALE GENOMIC DNA]</scope>
    <source>
        <strain evidence="6">HO1-1</strain>
    </source>
</reference>